<dbReference type="STRING" id="1314781.A0A165ZVP8"/>
<dbReference type="Proteomes" id="UP000077266">
    <property type="component" value="Unassembled WGS sequence"/>
</dbReference>
<protein>
    <recommendedName>
        <fullName evidence="4">Arrestin-like N-terminal domain-containing protein</fullName>
    </recommendedName>
</protein>
<keyword evidence="3" id="KW-1185">Reference proteome</keyword>
<dbReference type="Gene3D" id="2.60.40.640">
    <property type="match status" value="1"/>
</dbReference>
<gene>
    <name evidence="2" type="ORF">EXIGLDRAFT_775005</name>
</gene>
<reference evidence="2 3" key="1">
    <citation type="journal article" date="2016" name="Mol. Biol. Evol.">
        <title>Comparative Genomics of Early-Diverging Mushroom-Forming Fungi Provides Insights into the Origins of Lignocellulose Decay Capabilities.</title>
        <authorList>
            <person name="Nagy L.G."/>
            <person name="Riley R."/>
            <person name="Tritt A."/>
            <person name="Adam C."/>
            <person name="Daum C."/>
            <person name="Floudas D."/>
            <person name="Sun H."/>
            <person name="Yadav J.S."/>
            <person name="Pangilinan J."/>
            <person name="Larsson K.H."/>
            <person name="Matsuura K."/>
            <person name="Barry K."/>
            <person name="Labutti K."/>
            <person name="Kuo R."/>
            <person name="Ohm R.A."/>
            <person name="Bhattacharya S.S."/>
            <person name="Shirouzu T."/>
            <person name="Yoshinaga Y."/>
            <person name="Martin F.M."/>
            <person name="Grigoriev I.V."/>
            <person name="Hibbett D.S."/>
        </authorList>
    </citation>
    <scope>NUCLEOTIDE SEQUENCE [LARGE SCALE GENOMIC DNA]</scope>
    <source>
        <strain evidence="2 3">HHB12029</strain>
    </source>
</reference>
<feature type="compositionally biased region" description="Acidic residues" evidence="1">
    <location>
        <begin position="60"/>
        <end position="69"/>
    </location>
</feature>
<evidence type="ECO:0000256" key="1">
    <source>
        <dbReference type="SAM" id="MobiDB-lite"/>
    </source>
</evidence>
<dbReference type="AlphaFoldDB" id="A0A165ZVP8"/>
<sequence length="513" mass="56874">MKAPLERSPLADLAATARHASSSEVFWNTGDTAADLPSSVPVQELKAHWARRLYMAEATEAELPVDEPTPDQPPVYEKPNSGQEQTGGVVPYPLPITPAHPSPKSRQPTKHTFAFNSSLSLHLFSYATKSDSTPIFYTNNTVRGTVELVVKGGLLSWLHSISVRLRGVMRSVVGVSNKHRAAVFMSRYQTLWDSSLPRLPKGKVELPFSFAFPNICELWDNDVESPPSFRPPGYPCFFNYDLMCTVKYKSIKSNSELEIPIKYVPQKAAAPPSPARALAYEMRAAVPGPLDDPSGWMSQPIEVDMRAFGVRDVHISCVFSLAGPLEYARSAHIPYHLEVTCNDEQALDLLSHFSAFSVVLNRQVVLRDAVGQDDETPLDIVGRGRSWLIKEQNRSSSFTRCLEGEIKLSPQVMQGFSFFPYFSLRYAVHLRIDAAGLSPLDSRKDNARAWLLRVPVAITYLPHSDTPAPVSYAPPLRPGEKNETRYIQPVPPLLFASIESLDHPGFSESAGTD</sequence>
<evidence type="ECO:0008006" key="4">
    <source>
        <dbReference type="Google" id="ProtNLM"/>
    </source>
</evidence>
<accession>A0A165ZVP8</accession>
<dbReference type="InterPro" id="IPR014752">
    <property type="entry name" value="Arrestin-like_C"/>
</dbReference>
<organism evidence="2 3">
    <name type="scientific">Exidia glandulosa HHB12029</name>
    <dbReference type="NCBI Taxonomy" id="1314781"/>
    <lineage>
        <taxon>Eukaryota</taxon>
        <taxon>Fungi</taxon>
        <taxon>Dikarya</taxon>
        <taxon>Basidiomycota</taxon>
        <taxon>Agaricomycotina</taxon>
        <taxon>Agaricomycetes</taxon>
        <taxon>Auriculariales</taxon>
        <taxon>Exidiaceae</taxon>
        <taxon>Exidia</taxon>
    </lineage>
</organism>
<dbReference type="EMBL" id="KV426168">
    <property type="protein sequence ID" value="KZV86049.1"/>
    <property type="molecule type" value="Genomic_DNA"/>
</dbReference>
<name>A0A165ZVP8_EXIGL</name>
<dbReference type="OrthoDB" id="2333384at2759"/>
<dbReference type="InParanoid" id="A0A165ZVP8"/>
<feature type="region of interest" description="Disordered" evidence="1">
    <location>
        <begin position="60"/>
        <end position="88"/>
    </location>
</feature>
<evidence type="ECO:0000313" key="3">
    <source>
        <dbReference type="Proteomes" id="UP000077266"/>
    </source>
</evidence>
<evidence type="ECO:0000313" key="2">
    <source>
        <dbReference type="EMBL" id="KZV86049.1"/>
    </source>
</evidence>
<proteinExistence type="predicted"/>